<comment type="catalytic activity">
    <reaction evidence="1">
        <text>ATP + protein L-histidine = ADP + protein N-phospho-L-histidine.</text>
        <dbReference type="EC" id="2.7.13.3"/>
    </reaction>
</comment>
<evidence type="ECO:0000256" key="4">
    <source>
        <dbReference type="ARBA" id="ARBA00022679"/>
    </source>
</evidence>
<proteinExistence type="predicted"/>
<organism evidence="11 12">
    <name type="scientific">Mucilaginibacter rubeus</name>
    <dbReference type="NCBI Taxonomy" id="2027860"/>
    <lineage>
        <taxon>Bacteria</taxon>
        <taxon>Pseudomonadati</taxon>
        <taxon>Bacteroidota</taxon>
        <taxon>Sphingobacteriia</taxon>
        <taxon>Sphingobacteriales</taxon>
        <taxon>Sphingobacteriaceae</taxon>
        <taxon>Mucilaginibacter</taxon>
    </lineage>
</organism>
<keyword evidence="12" id="KW-1185">Reference proteome</keyword>
<dbReference type="EC" id="2.7.13.3" evidence="2"/>
<evidence type="ECO:0000256" key="3">
    <source>
        <dbReference type="ARBA" id="ARBA00022553"/>
    </source>
</evidence>
<keyword evidence="8" id="KW-0802">TPR repeat</keyword>
<dbReference type="Gene3D" id="1.25.40.10">
    <property type="entry name" value="Tetratricopeptide repeat domain"/>
    <property type="match status" value="1"/>
</dbReference>
<dbReference type="AlphaFoldDB" id="A0A5C1I0S4"/>
<dbReference type="PROSITE" id="PS50005">
    <property type="entry name" value="TPR"/>
    <property type="match status" value="1"/>
</dbReference>
<dbReference type="Proteomes" id="UP000251402">
    <property type="component" value="Chromosome"/>
</dbReference>
<accession>A0A5C1I0S4</accession>
<dbReference type="SUPFAM" id="SSF48452">
    <property type="entry name" value="TPR-like"/>
    <property type="match status" value="2"/>
</dbReference>
<keyword evidence="3" id="KW-0597">Phosphoprotein</keyword>
<evidence type="ECO:0000313" key="11">
    <source>
        <dbReference type="EMBL" id="QEM10791.1"/>
    </source>
</evidence>
<keyword evidence="7" id="KW-0067">ATP-binding</keyword>
<dbReference type="EMBL" id="CP043450">
    <property type="protein sequence ID" value="QEM10791.1"/>
    <property type="molecule type" value="Genomic_DNA"/>
</dbReference>
<name>A0A5C1I0S4_9SPHI</name>
<dbReference type="GO" id="GO:0005524">
    <property type="term" value="F:ATP binding"/>
    <property type="evidence" value="ECO:0007669"/>
    <property type="project" value="UniProtKB-KW"/>
</dbReference>
<keyword evidence="9" id="KW-1133">Transmembrane helix</keyword>
<evidence type="ECO:0000256" key="7">
    <source>
        <dbReference type="ARBA" id="ARBA00022840"/>
    </source>
</evidence>
<evidence type="ECO:0000313" key="12">
    <source>
        <dbReference type="Proteomes" id="UP000251402"/>
    </source>
</evidence>
<dbReference type="OrthoDB" id="1523170at2"/>
<dbReference type="GO" id="GO:0004673">
    <property type="term" value="F:protein histidine kinase activity"/>
    <property type="evidence" value="ECO:0007669"/>
    <property type="project" value="UniProtKB-EC"/>
</dbReference>
<dbReference type="SMART" id="SM00028">
    <property type="entry name" value="TPR"/>
    <property type="match status" value="3"/>
</dbReference>
<dbReference type="InterPro" id="IPR011990">
    <property type="entry name" value="TPR-like_helical_dom_sf"/>
</dbReference>
<dbReference type="SUPFAM" id="SSF55874">
    <property type="entry name" value="ATPase domain of HSP90 chaperone/DNA topoisomerase II/histidine kinase"/>
    <property type="match status" value="1"/>
</dbReference>
<dbReference type="SMART" id="SM00387">
    <property type="entry name" value="HATPase_c"/>
    <property type="match status" value="1"/>
</dbReference>
<evidence type="ECO:0000256" key="5">
    <source>
        <dbReference type="ARBA" id="ARBA00022741"/>
    </source>
</evidence>
<evidence type="ECO:0000256" key="8">
    <source>
        <dbReference type="PROSITE-ProRule" id="PRU00339"/>
    </source>
</evidence>
<feature type="domain" description="Histidine kinase/HSP90-like ATPase" evidence="10">
    <location>
        <begin position="668"/>
        <end position="765"/>
    </location>
</feature>
<feature type="transmembrane region" description="Helical" evidence="9">
    <location>
        <begin position="523"/>
        <end position="539"/>
    </location>
</feature>
<dbReference type="Pfam" id="PF13424">
    <property type="entry name" value="TPR_12"/>
    <property type="match status" value="1"/>
</dbReference>
<evidence type="ECO:0000256" key="2">
    <source>
        <dbReference type="ARBA" id="ARBA00012438"/>
    </source>
</evidence>
<keyword evidence="4" id="KW-0808">Transferase</keyword>
<keyword evidence="9" id="KW-0472">Membrane</keyword>
<dbReference type="Pfam" id="PF07568">
    <property type="entry name" value="HisKA_2"/>
    <property type="match status" value="1"/>
</dbReference>
<feature type="repeat" description="TPR" evidence="8">
    <location>
        <begin position="279"/>
        <end position="312"/>
    </location>
</feature>
<protein>
    <recommendedName>
        <fullName evidence="2">histidine kinase</fullName>
        <ecNumber evidence="2">2.7.13.3</ecNumber>
    </recommendedName>
</protein>
<reference evidence="11" key="1">
    <citation type="submission" date="2019-08" db="EMBL/GenBank/DDBJ databases">
        <title>Comparative genome analysis confer to the adaptation heavy metal polluted environment.</title>
        <authorList>
            <person name="Li Y."/>
        </authorList>
    </citation>
    <scope>NUCLEOTIDE SEQUENCE [LARGE SCALE GENOMIC DNA]</scope>
    <source>
        <strain evidence="11">P1</strain>
    </source>
</reference>
<sequence>MRLNMLKFKKRLMHTGSQPKMRRADLIRKCKLIIPCFLCIISARAQEITRRHVDSLLLQKEVAGTATERLSSVLQLAEFFSQLRHPNPAQLDSASYFINQAEQLNHRSPQTEINFRISLIRSAFYKSKGEPKAGRALLEQTIQEIKQAHNWVLLGKAYFELSEYYSQDFLQQTMVTRINYLNLAVSAFERTDHLVELARCYRLLADLHQMMNNYTLAFSEAKKALGYYKQAHYTETQGLYALLGRLFYTQGDYRTAIDYELTALRIATASSADNVRLICQINNNLGYDFIKLGENPKAITYFSRALEIAKTEKDNATVYLLAGNIVDVYLRMNQPQKAKAFLNQITQKFAYPSGKLYEGGDEVSQTYLKIYLALKQYDTAKRYCDELIRQTNNPNLNIYARSSYYELIIKYYTATAGFAEALKYLKLNQNVLKKIGNDNDLGTNEILWFHLDTAQRQYQSAIYHLISANTIKDSIFNSTKSKQIEQLQIDYGTRQKEAQIALLNEKSKFEQANLRQANQVKNLTIGAICLLLIIAILLFRQNLHKQKNNEVVTSKNILLEDLLSQKEWLLKEVHHRVKNNLQIVMSILNTQSAYLQNDVALEAIRGSQHRVNAIALLHQKLYSGTTAALVSMPAYIAELIDYLSDSFDTSFRKIKIRQILEPLSLDPALAVPIGLILNEAITNAIKYAFDHDGGEIQVSLFVADNGEAILKVSDTGRGLPPDFDFCQANSLGMEMMKALGKQLKGKFAIENTHGVTLMITFPIEQNHLEVFEERNYLSTDQEVNS</sequence>
<dbReference type="InterPro" id="IPR011495">
    <property type="entry name" value="Sig_transdc_His_kin_sub2_dim/P"/>
</dbReference>
<dbReference type="InterPro" id="IPR019734">
    <property type="entry name" value="TPR_rpt"/>
</dbReference>
<keyword evidence="5" id="KW-0547">Nucleotide-binding</keyword>
<evidence type="ECO:0000256" key="6">
    <source>
        <dbReference type="ARBA" id="ARBA00022777"/>
    </source>
</evidence>
<dbReference type="Gene3D" id="3.30.450.20">
    <property type="entry name" value="PAS domain"/>
    <property type="match status" value="1"/>
</dbReference>
<keyword evidence="6" id="KW-0418">Kinase</keyword>
<evidence type="ECO:0000256" key="1">
    <source>
        <dbReference type="ARBA" id="ARBA00000085"/>
    </source>
</evidence>
<dbReference type="Gene3D" id="3.30.565.10">
    <property type="entry name" value="Histidine kinase-like ATPase, C-terminal domain"/>
    <property type="match status" value="1"/>
</dbReference>
<dbReference type="InterPro" id="IPR003594">
    <property type="entry name" value="HATPase_dom"/>
</dbReference>
<dbReference type="PANTHER" id="PTHR41523:SF8">
    <property type="entry name" value="ETHYLENE RESPONSE SENSOR PROTEIN"/>
    <property type="match status" value="1"/>
</dbReference>
<dbReference type="Pfam" id="PF02518">
    <property type="entry name" value="HATPase_c"/>
    <property type="match status" value="1"/>
</dbReference>
<dbReference type="InterPro" id="IPR036890">
    <property type="entry name" value="HATPase_C_sf"/>
</dbReference>
<dbReference type="KEGG" id="mrub:DEO27_012405"/>
<evidence type="ECO:0000256" key="9">
    <source>
        <dbReference type="SAM" id="Phobius"/>
    </source>
</evidence>
<keyword evidence="9" id="KW-0812">Transmembrane</keyword>
<evidence type="ECO:0000259" key="10">
    <source>
        <dbReference type="SMART" id="SM00387"/>
    </source>
</evidence>
<gene>
    <name evidence="11" type="ORF">DEO27_012405</name>
</gene>
<dbReference type="PANTHER" id="PTHR41523">
    <property type="entry name" value="TWO-COMPONENT SYSTEM SENSOR PROTEIN"/>
    <property type="match status" value="1"/>
</dbReference>